<gene>
    <name evidence="2" type="ORF">Fmac_005287</name>
</gene>
<dbReference type="PANTHER" id="PTHR12785">
    <property type="entry name" value="SPLICING FACTOR 3B"/>
    <property type="match status" value="1"/>
</dbReference>
<evidence type="ECO:0000256" key="1">
    <source>
        <dbReference type="SAM" id="MobiDB-lite"/>
    </source>
</evidence>
<keyword evidence="3" id="KW-1185">Reference proteome</keyword>
<protein>
    <submittedName>
        <fullName evidence="2">Uncharacterized protein</fullName>
    </submittedName>
</protein>
<evidence type="ECO:0000313" key="3">
    <source>
        <dbReference type="Proteomes" id="UP001603857"/>
    </source>
</evidence>
<dbReference type="PANTHER" id="PTHR12785:SF6">
    <property type="entry name" value="SPLICING FACTOR 3B SUBUNIT 2"/>
    <property type="match status" value="1"/>
</dbReference>
<proteinExistence type="predicted"/>
<reference evidence="2 3" key="1">
    <citation type="submission" date="2024-08" db="EMBL/GenBank/DDBJ databases">
        <title>Insights into the chromosomal genome structure of Flemingia macrophylla.</title>
        <authorList>
            <person name="Ding Y."/>
            <person name="Zhao Y."/>
            <person name="Bi W."/>
            <person name="Wu M."/>
            <person name="Zhao G."/>
            <person name="Gong Y."/>
            <person name="Li W."/>
            <person name="Zhang P."/>
        </authorList>
    </citation>
    <scope>NUCLEOTIDE SEQUENCE [LARGE SCALE GENOMIC DNA]</scope>
    <source>
        <strain evidence="2">DYQJB</strain>
        <tissue evidence="2">Leaf</tissue>
    </source>
</reference>
<dbReference type="AlphaFoldDB" id="A0ABD1N7C5"/>
<dbReference type="Proteomes" id="UP001603857">
    <property type="component" value="Unassembled WGS sequence"/>
</dbReference>
<accession>A0ABD1N7C5</accession>
<comment type="caution">
    <text evidence="2">The sequence shown here is derived from an EMBL/GenBank/DDBJ whole genome shotgun (WGS) entry which is preliminary data.</text>
</comment>
<feature type="compositionally biased region" description="Basic residues" evidence="1">
    <location>
        <begin position="88"/>
        <end position="97"/>
    </location>
</feature>
<dbReference type="InterPro" id="IPR052584">
    <property type="entry name" value="U2_snRNP_Complex_Component"/>
</dbReference>
<organism evidence="2 3">
    <name type="scientific">Flemingia macrophylla</name>
    <dbReference type="NCBI Taxonomy" id="520843"/>
    <lineage>
        <taxon>Eukaryota</taxon>
        <taxon>Viridiplantae</taxon>
        <taxon>Streptophyta</taxon>
        <taxon>Embryophyta</taxon>
        <taxon>Tracheophyta</taxon>
        <taxon>Spermatophyta</taxon>
        <taxon>Magnoliopsida</taxon>
        <taxon>eudicotyledons</taxon>
        <taxon>Gunneridae</taxon>
        <taxon>Pentapetalae</taxon>
        <taxon>rosids</taxon>
        <taxon>fabids</taxon>
        <taxon>Fabales</taxon>
        <taxon>Fabaceae</taxon>
        <taxon>Papilionoideae</taxon>
        <taxon>50 kb inversion clade</taxon>
        <taxon>NPAAA clade</taxon>
        <taxon>indigoferoid/millettioid clade</taxon>
        <taxon>Phaseoleae</taxon>
        <taxon>Flemingia</taxon>
    </lineage>
</organism>
<feature type="compositionally biased region" description="Basic and acidic residues" evidence="1">
    <location>
        <begin position="64"/>
        <end position="78"/>
    </location>
</feature>
<name>A0ABD1N7C5_9FABA</name>
<dbReference type="EMBL" id="JBGMDY010000002">
    <property type="protein sequence ID" value="KAL2344002.1"/>
    <property type="molecule type" value="Genomic_DNA"/>
</dbReference>
<evidence type="ECO:0000313" key="2">
    <source>
        <dbReference type="EMBL" id="KAL2344002.1"/>
    </source>
</evidence>
<sequence>MISSRGKNLKGLFIYYVVNTGTQDKSGAKRVDLLRGQKSDKVDVTLLPQELDAVENVLPTKCEEAREEEKLRNQREDFSDMVAENEKRKKRKMQEKE</sequence>
<feature type="region of interest" description="Disordered" evidence="1">
    <location>
        <begin position="64"/>
        <end position="97"/>
    </location>
</feature>